<protein>
    <submittedName>
        <fullName evidence="2">Uncharacterized protein</fullName>
    </submittedName>
</protein>
<feature type="compositionally biased region" description="Basic and acidic residues" evidence="1">
    <location>
        <begin position="31"/>
        <end position="40"/>
    </location>
</feature>
<proteinExistence type="predicted"/>
<dbReference type="AlphaFoldDB" id="A0A067KT71"/>
<evidence type="ECO:0000313" key="2">
    <source>
        <dbReference type="EMBL" id="KDP35475.1"/>
    </source>
</evidence>
<keyword evidence="3" id="KW-1185">Reference proteome</keyword>
<feature type="region of interest" description="Disordered" evidence="1">
    <location>
        <begin position="31"/>
        <end position="62"/>
    </location>
</feature>
<reference evidence="2 3" key="1">
    <citation type="journal article" date="2014" name="PLoS ONE">
        <title>Global Analysis of Gene Expression Profiles in Physic Nut (Jatropha curcas L.) Seedlings Exposed to Salt Stress.</title>
        <authorList>
            <person name="Zhang L."/>
            <person name="Zhang C."/>
            <person name="Wu P."/>
            <person name="Chen Y."/>
            <person name="Li M."/>
            <person name="Jiang H."/>
            <person name="Wu G."/>
        </authorList>
    </citation>
    <scope>NUCLEOTIDE SEQUENCE [LARGE SCALE GENOMIC DNA]</scope>
    <source>
        <strain evidence="3">cv. GZQX0401</strain>
        <tissue evidence="2">Young leaves</tissue>
    </source>
</reference>
<evidence type="ECO:0000313" key="3">
    <source>
        <dbReference type="Proteomes" id="UP000027138"/>
    </source>
</evidence>
<evidence type="ECO:0000256" key="1">
    <source>
        <dbReference type="SAM" id="MobiDB-lite"/>
    </source>
</evidence>
<name>A0A067KT71_JATCU</name>
<organism evidence="2 3">
    <name type="scientific">Jatropha curcas</name>
    <name type="common">Barbados nut</name>
    <dbReference type="NCBI Taxonomy" id="180498"/>
    <lineage>
        <taxon>Eukaryota</taxon>
        <taxon>Viridiplantae</taxon>
        <taxon>Streptophyta</taxon>
        <taxon>Embryophyta</taxon>
        <taxon>Tracheophyta</taxon>
        <taxon>Spermatophyta</taxon>
        <taxon>Magnoliopsida</taxon>
        <taxon>eudicotyledons</taxon>
        <taxon>Gunneridae</taxon>
        <taxon>Pentapetalae</taxon>
        <taxon>rosids</taxon>
        <taxon>fabids</taxon>
        <taxon>Malpighiales</taxon>
        <taxon>Euphorbiaceae</taxon>
        <taxon>Crotonoideae</taxon>
        <taxon>Jatropheae</taxon>
        <taxon>Jatropha</taxon>
    </lineage>
</organism>
<accession>A0A067KT71</accession>
<gene>
    <name evidence="2" type="ORF">JCGZ_10868</name>
</gene>
<dbReference type="Proteomes" id="UP000027138">
    <property type="component" value="Unassembled WGS sequence"/>
</dbReference>
<dbReference type="EMBL" id="KK914486">
    <property type="protein sequence ID" value="KDP35475.1"/>
    <property type="molecule type" value="Genomic_DNA"/>
</dbReference>
<sequence>MAKSSSISSYFDSLTEKELQLLKKLTQKYEKQESRLKKSVVESSSGKGKSKSKIEKLKGKAKISASHGKGKTILSPNPLMCSYIIDWKFFGKPEFNFRELLEFQRWMEFLSLNKPCYESVVKEFYGSLKATSLEVFSVKVDGETSVTSS</sequence>